<dbReference type="SUPFAM" id="SSF47473">
    <property type="entry name" value="EF-hand"/>
    <property type="match status" value="1"/>
</dbReference>
<gene>
    <name evidence="5" type="ORF">B7P43_G13554</name>
</gene>
<evidence type="ECO:0000256" key="3">
    <source>
        <dbReference type="SAM" id="MobiDB-lite"/>
    </source>
</evidence>
<feature type="region of interest" description="Disordered" evidence="3">
    <location>
        <begin position="1"/>
        <end position="124"/>
    </location>
</feature>
<evidence type="ECO:0000256" key="2">
    <source>
        <dbReference type="ARBA" id="ARBA00022837"/>
    </source>
</evidence>
<evidence type="ECO:0000313" key="5">
    <source>
        <dbReference type="EMBL" id="PNF21486.1"/>
    </source>
</evidence>
<dbReference type="SMART" id="SM00054">
    <property type="entry name" value="EFh"/>
    <property type="match status" value="1"/>
</dbReference>
<dbReference type="OrthoDB" id="429467at2759"/>
<dbReference type="InterPro" id="IPR050403">
    <property type="entry name" value="Myosin_RLC"/>
</dbReference>
<reference evidence="5 6" key="1">
    <citation type="submission" date="2017-12" db="EMBL/GenBank/DDBJ databases">
        <title>Hemimetabolous genomes reveal molecular basis of termite eusociality.</title>
        <authorList>
            <person name="Harrison M.C."/>
            <person name="Jongepier E."/>
            <person name="Robertson H.M."/>
            <person name="Arning N."/>
            <person name="Bitard-Feildel T."/>
            <person name="Chao H."/>
            <person name="Childers C.P."/>
            <person name="Dinh H."/>
            <person name="Doddapaneni H."/>
            <person name="Dugan S."/>
            <person name="Gowin J."/>
            <person name="Greiner C."/>
            <person name="Han Y."/>
            <person name="Hu H."/>
            <person name="Hughes D.S.T."/>
            <person name="Huylmans A.-K."/>
            <person name="Kemena C."/>
            <person name="Kremer L.P.M."/>
            <person name="Lee S.L."/>
            <person name="Lopez-Ezquerra A."/>
            <person name="Mallet L."/>
            <person name="Monroy-Kuhn J.M."/>
            <person name="Moser A."/>
            <person name="Murali S.C."/>
            <person name="Muzny D.M."/>
            <person name="Otani S."/>
            <person name="Piulachs M.-D."/>
            <person name="Poelchau M."/>
            <person name="Qu J."/>
            <person name="Schaub F."/>
            <person name="Wada-Katsumata A."/>
            <person name="Worley K.C."/>
            <person name="Xie Q."/>
            <person name="Ylla G."/>
            <person name="Poulsen M."/>
            <person name="Gibbs R.A."/>
            <person name="Schal C."/>
            <person name="Richards S."/>
            <person name="Belles X."/>
            <person name="Korb J."/>
            <person name="Bornberg-Bauer E."/>
        </authorList>
    </citation>
    <scope>NUCLEOTIDE SEQUENCE [LARGE SCALE GENOMIC DNA]</scope>
    <source>
        <tissue evidence="5">Whole body</tissue>
    </source>
</reference>
<feature type="domain" description="EF-hand" evidence="4">
    <location>
        <begin position="202"/>
        <end position="237"/>
    </location>
</feature>
<dbReference type="PANTHER" id="PTHR23049">
    <property type="entry name" value="MYOSIN REGULATORY LIGHT CHAIN 2"/>
    <property type="match status" value="1"/>
</dbReference>
<dbReference type="GO" id="GO:0043226">
    <property type="term" value="C:organelle"/>
    <property type="evidence" value="ECO:0007669"/>
    <property type="project" value="UniProtKB-ARBA"/>
</dbReference>
<dbReference type="STRING" id="105785.A0A2J7PYT8"/>
<evidence type="ECO:0000256" key="1">
    <source>
        <dbReference type="ARBA" id="ARBA00022737"/>
    </source>
</evidence>
<dbReference type="GO" id="GO:0005509">
    <property type="term" value="F:calcium ion binding"/>
    <property type="evidence" value="ECO:0007669"/>
    <property type="project" value="InterPro"/>
</dbReference>
<keyword evidence="1" id="KW-0677">Repeat</keyword>
<organism evidence="5 6">
    <name type="scientific">Cryptotermes secundus</name>
    <dbReference type="NCBI Taxonomy" id="105785"/>
    <lineage>
        <taxon>Eukaryota</taxon>
        <taxon>Metazoa</taxon>
        <taxon>Ecdysozoa</taxon>
        <taxon>Arthropoda</taxon>
        <taxon>Hexapoda</taxon>
        <taxon>Insecta</taxon>
        <taxon>Pterygota</taxon>
        <taxon>Neoptera</taxon>
        <taxon>Polyneoptera</taxon>
        <taxon>Dictyoptera</taxon>
        <taxon>Blattodea</taxon>
        <taxon>Blattoidea</taxon>
        <taxon>Termitoidae</taxon>
        <taxon>Kalotermitidae</taxon>
        <taxon>Cryptotermitinae</taxon>
        <taxon>Cryptotermes</taxon>
    </lineage>
</organism>
<dbReference type="InterPro" id="IPR002048">
    <property type="entry name" value="EF_hand_dom"/>
</dbReference>
<evidence type="ECO:0000313" key="6">
    <source>
        <dbReference type="Proteomes" id="UP000235965"/>
    </source>
</evidence>
<dbReference type="InterPro" id="IPR011992">
    <property type="entry name" value="EF-hand-dom_pair"/>
</dbReference>
<comment type="caution">
    <text evidence="5">The sequence shown here is derived from an EMBL/GenBank/DDBJ whole genome shotgun (WGS) entry which is preliminary data.</text>
</comment>
<evidence type="ECO:0000259" key="4">
    <source>
        <dbReference type="PROSITE" id="PS50222"/>
    </source>
</evidence>
<protein>
    <recommendedName>
        <fullName evidence="4">EF-hand domain-containing protein</fullName>
    </recommendedName>
</protein>
<accession>A0A2J7PYT8</accession>
<feature type="compositionally biased region" description="Basic and acidic residues" evidence="3">
    <location>
        <begin position="16"/>
        <end position="28"/>
    </location>
</feature>
<dbReference type="InParanoid" id="A0A2J7PYT8"/>
<dbReference type="PROSITE" id="PS50222">
    <property type="entry name" value="EF_HAND_2"/>
    <property type="match status" value="1"/>
</dbReference>
<dbReference type="InterPro" id="IPR018247">
    <property type="entry name" value="EF_Hand_1_Ca_BS"/>
</dbReference>
<name>A0A2J7PYT8_9NEOP</name>
<dbReference type="PROSITE" id="PS00018">
    <property type="entry name" value="EF_HAND_1"/>
    <property type="match status" value="1"/>
</dbReference>
<dbReference type="Proteomes" id="UP000235965">
    <property type="component" value="Unassembled WGS sequence"/>
</dbReference>
<dbReference type="AlphaFoldDB" id="A0A2J7PYT8"/>
<keyword evidence="2" id="KW-0106">Calcium</keyword>
<dbReference type="Gene3D" id="1.10.238.10">
    <property type="entry name" value="EF-hand"/>
    <property type="match status" value="2"/>
</dbReference>
<dbReference type="Pfam" id="PF13499">
    <property type="entry name" value="EF-hand_7"/>
    <property type="match status" value="1"/>
</dbReference>
<dbReference type="FunFam" id="1.10.238.10:FF:000178">
    <property type="entry name" value="Calmodulin-2 A"/>
    <property type="match status" value="1"/>
</dbReference>
<sequence length="361" mass="40080">MADAVPKDKKKRKSEVKKSDLPDAKKAPIADPSLAGAKEKADGRKSSAMPKTAPNPKSEAKIDALSAEETPKPKSILKPPVESIPTPLPNLKPAATVQSNENETPKPKPASRPVATIEDDAEERSSEYAVATVEVAEKEPQLKPVTGAEVFDNEGTSKQILKPLISVKKDGNVTSLSRKSSYMAPKAATRREVELLYDLDNEKLAELKEAFHLFDLNHDGFIDKDDLKNTYISLGKTHICDEDIQNMLSEAINPLDFDAFVILLGYKSIELDPEEVLLEALSQWDYDNCGLISEERIKHDLMMWGDKFSSDEVEMALEDAPVFYQQNTGASMIDYVKFCKILCGLRKKPKMPQPGYYELPK</sequence>
<dbReference type="EMBL" id="NEVH01020342">
    <property type="protein sequence ID" value="PNF21486.1"/>
    <property type="molecule type" value="Genomic_DNA"/>
</dbReference>
<keyword evidence="6" id="KW-1185">Reference proteome</keyword>
<dbReference type="CDD" id="cd00051">
    <property type="entry name" value="EFh"/>
    <property type="match status" value="1"/>
</dbReference>
<proteinExistence type="predicted"/>